<keyword evidence="5" id="KW-0378">Hydrolase</keyword>
<evidence type="ECO:0000256" key="2">
    <source>
        <dbReference type="ARBA" id="ARBA00012759"/>
    </source>
</evidence>
<feature type="compositionally biased region" description="Basic and acidic residues" evidence="3">
    <location>
        <begin position="691"/>
        <end position="704"/>
    </location>
</feature>
<dbReference type="EC" id="3.4.19.12" evidence="2"/>
<dbReference type="Gene3D" id="3.90.70.10">
    <property type="entry name" value="Cysteine proteinases"/>
    <property type="match status" value="1"/>
</dbReference>
<feature type="compositionally biased region" description="Acidic residues" evidence="3">
    <location>
        <begin position="385"/>
        <end position="396"/>
    </location>
</feature>
<name>A0AAU9G340_DROMD</name>
<dbReference type="PANTHER" id="PTHR21646">
    <property type="entry name" value="UBIQUITIN CARBOXYL-TERMINAL HYDROLASE"/>
    <property type="match status" value="1"/>
</dbReference>
<feature type="compositionally biased region" description="Polar residues" evidence="3">
    <location>
        <begin position="515"/>
        <end position="526"/>
    </location>
</feature>
<feature type="compositionally biased region" description="Low complexity" evidence="3">
    <location>
        <begin position="203"/>
        <end position="221"/>
    </location>
</feature>
<reference evidence="5 6" key="1">
    <citation type="submission" date="2024-02" db="EMBL/GenBank/DDBJ databases">
        <title>A chromosome-level genome assembly of Drosophila madeirensis, a fruit fly species endemic to Madeira island.</title>
        <authorList>
            <person name="Tomihara K."/>
            <person name="Llopart A."/>
            <person name="Yamamoto D."/>
        </authorList>
    </citation>
    <scope>NUCLEOTIDE SEQUENCE [LARGE SCALE GENOMIC DNA]</scope>
    <source>
        <strain evidence="5 6">RF1</strain>
    </source>
</reference>
<feature type="region of interest" description="Disordered" evidence="3">
    <location>
        <begin position="492"/>
        <end position="526"/>
    </location>
</feature>
<dbReference type="GO" id="GO:0016579">
    <property type="term" value="P:protein deubiquitination"/>
    <property type="evidence" value="ECO:0007669"/>
    <property type="project" value="InterPro"/>
</dbReference>
<proteinExistence type="predicted"/>
<dbReference type="Proteomes" id="UP001500889">
    <property type="component" value="Chromosome A"/>
</dbReference>
<evidence type="ECO:0000256" key="3">
    <source>
        <dbReference type="SAM" id="MobiDB-lite"/>
    </source>
</evidence>
<feature type="compositionally biased region" description="Low complexity" evidence="3">
    <location>
        <begin position="317"/>
        <end position="332"/>
    </location>
</feature>
<dbReference type="EMBL" id="AP029266">
    <property type="protein sequence ID" value="BFG01959.1"/>
    <property type="molecule type" value="Genomic_DNA"/>
</dbReference>
<dbReference type="PROSITE" id="PS00972">
    <property type="entry name" value="USP_1"/>
    <property type="match status" value="1"/>
</dbReference>
<feature type="compositionally biased region" description="Low complexity" evidence="3">
    <location>
        <begin position="367"/>
        <end position="384"/>
    </location>
</feature>
<dbReference type="PANTHER" id="PTHR21646:SF23">
    <property type="entry name" value="UBIQUITIN CARBOXYL-TERMINAL HYDROLASE USP2"/>
    <property type="match status" value="1"/>
</dbReference>
<evidence type="ECO:0000256" key="1">
    <source>
        <dbReference type="ARBA" id="ARBA00000707"/>
    </source>
</evidence>
<feature type="region of interest" description="Disordered" evidence="3">
    <location>
        <begin position="1"/>
        <end position="22"/>
    </location>
</feature>
<evidence type="ECO:0000313" key="5">
    <source>
        <dbReference type="EMBL" id="BFG01959.1"/>
    </source>
</evidence>
<feature type="region of interest" description="Disordered" evidence="3">
    <location>
        <begin position="312"/>
        <end position="419"/>
    </location>
</feature>
<dbReference type="InterPro" id="IPR038765">
    <property type="entry name" value="Papain-like_cys_pep_sf"/>
</dbReference>
<dbReference type="PROSITE" id="PS50235">
    <property type="entry name" value="USP_3"/>
    <property type="match status" value="1"/>
</dbReference>
<feature type="domain" description="USP" evidence="4">
    <location>
        <begin position="711"/>
        <end position="1036"/>
    </location>
</feature>
<gene>
    <name evidence="5" type="ORF">DMAD_01593</name>
</gene>
<dbReference type="InterPro" id="IPR050185">
    <property type="entry name" value="Ub_carboxyl-term_hydrolase"/>
</dbReference>
<dbReference type="GO" id="GO:0004843">
    <property type="term" value="F:cysteine-type deubiquitinase activity"/>
    <property type="evidence" value="ECO:0007669"/>
    <property type="project" value="UniProtKB-EC"/>
</dbReference>
<comment type="catalytic activity">
    <reaction evidence="1">
        <text>Thiol-dependent hydrolysis of ester, thioester, amide, peptide and isopeptide bonds formed by the C-terminal Gly of ubiquitin (a 76-residue protein attached to proteins as an intracellular targeting signal).</text>
        <dbReference type="EC" id="3.4.19.12"/>
    </reaction>
</comment>
<sequence length="1036" mass="110107">MMLDNKKNRGFHKTPATRLQRGGEPALLALATPSAAAAAAVATGASTVAATHQLGGGRTATTGGITVAAGKGAGSTKRGINHITARGKDSKSKNYTVAGIPAGVARGQGKHGSSSAAAGAGVAGAGAGAGVGRSVTTGTACGNPVRTANQRYFLVPNFKDSTFLKDECALALAQVTGASAGADKSKATTHGKQRSRVGEDNKNNNNQNQHQHQSSSNSSSHQQHRAHGHVAEGGGALSDMPRPPVFNGNQQAATAATTTTTSRITSNGGHKHGHRTTGAQEQQLTPAQKVALALQATATAAGTGRNLLKLKPLPFGSSSHNNNNNINNNSSHGYASQTNMNGHNNNNGGGSGSINGSKNNMQRGPKVKQQLKQEVQQQQQQQQLQDDDISYIDSDDTPPPSTSAATKVAAGASDPMFRNRPRSTIITSHSNFAASLEKFNNPKLVNGTPPAVAAGKRTTSTVLSSNARRYGIDSVSIKASIEKFNNLSCQKQRQGKEAATPHARGAMPRGGHIAHTSSIGSSGNLQQHRYSGDLENVRLSAGHSSSLTRAAYRTTAPMNCVLAAATLPPAVQPVPVSLNSQVNDTRTQSSTATAAAAAAATTATAVSASSAGLSSSSVVSTATATVTVTVTGSATANDSARNVSSTRSVLPPVSPTPSRYWDRDSGNSTTSTSRQYSSSNSSALSGSSKYNTDEGYRSSTSAREEKAEGLCGLRNIGNTCFMNSVIQCLSHTTELTRFLRTHHGSRTSATKDQLILLEFAKLIQEMWTSSVHTVTPMDLKRAFSAKHRMYSDYNQQDAQEFLRFFLDSLHSALNSGIKGETLNIDDNLSDNKKADLTWEWYTRHENSLVRDLFVGQLKSTLKCTTCGNTSVTFDPFWDLSVPLPSSTRCKLEACLDLFIREEILDGDEMPTCSKCKTRRKCTKSFTIQRFPKYLVIHLKRFSETRWSKLSNIVEFPTADRDLNMASYGANSNSNVHYSLYAISNHMGSTAGGHYTALCKHPVSRKWHEFNDNIVSDSVSENFLVSSSAYILFYERS</sequence>
<feature type="region of interest" description="Disordered" evidence="3">
    <location>
        <begin position="636"/>
        <end position="704"/>
    </location>
</feature>
<dbReference type="PROSITE" id="PS00973">
    <property type="entry name" value="USP_2"/>
    <property type="match status" value="1"/>
</dbReference>
<organism evidence="5 6">
    <name type="scientific">Drosophila madeirensis</name>
    <name type="common">Fruit fly</name>
    <dbReference type="NCBI Taxonomy" id="30013"/>
    <lineage>
        <taxon>Eukaryota</taxon>
        <taxon>Metazoa</taxon>
        <taxon>Ecdysozoa</taxon>
        <taxon>Arthropoda</taxon>
        <taxon>Hexapoda</taxon>
        <taxon>Insecta</taxon>
        <taxon>Pterygota</taxon>
        <taxon>Neoptera</taxon>
        <taxon>Endopterygota</taxon>
        <taxon>Diptera</taxon>
        <taxon>Brachycera</taxon>
        <taxon>Muscomorpha</taxon>
        <taxon>Ephydroidea</taxon>
        <taxon>Drosophilidae</taxon>
        <taxon>Drosophila</taxon>
        <taxon>Sophophora</taxon>
    </lineage>
</organism>
<feature type="compositionally biased region" description="Low complexity" evidence="3">
    <location>
        <begin position="668"/>
        <end position="688"/>
    </location>
</feature>
<evidence type="ECO:0000313" key="6">
    <source>
        <dbReference type="Proteomes" id="UP001500889"/>
    </source>
</evidence>
<dbReference type="InterPro" id="IPR018200">
    <property type="entry name" value="USP_CS"/>
</dbReference>
<dbReference type="Pfam" id="PF00443">
    <property type="entry name" value="UCH"/>
    <property type="match status" value="1"/>
</dbReference>
<evidence type="ECO:0000259" key="4">
    <source>
        <dbReference type="PROSITE" id="PS50235"/>
    </source>
</evidence>
<protein>
    <recommendedName>
        <fullName evidence="2">ubiquitinyl hydrolase 1</fullName>
        <ecNumber evidence="2">3.4.19.12</ecNumber>
    </recommendedName>
</protein>
<dbReference type="CDD" id="cd02674">
    <property type="entry name" value="Peptidase_C19R"/>
    <property type="match status" value="1"/>
</dbReference>
<dbReference type="SUPFAM" id="SSF54001">
    <property type="entry name" value="Cysteine proteinases"/>
    <property type="match status" value="1"/>
</dbReference>
<feature type="compositionally biased region" description="Low complexity" evidence="3">
    <location>
        <begin position="252"/>
        <end position="261"/>
    </location>
</feature>
<dbReference type="AlphaFoldDB" id="A0AAU9G340"/>
<feature type="region of interest" description="Disordered" evidence="3">
    <location>
        <begin position="106"/>
        <end position="129"/>
    </location>
</feature>
<accession>A0AAU9G340</accession>
<dbReference type="InterPro" id="IPR028889">
    <property type="entry name" value="USP"/>
</dbReference>
<dbReference type="FunFam" id="3.90.70.10:FF:000083">
    <property type="entry name" value="Uncharacterized protein, isoform B"/>
    <property type="match status" value="1"/>
</dbReference>
<feature type="region of interest" description="Disordered" evidence="3">
    <location>
        <begin position="177"/>
        <end position="282"/>
    </location>
</feature>
<dbReference type="InterPro" id="IPR001394">
    <property type="entry name" value="Peptidase_C19_UCH"/>
</dbReference>
<feature type="compositionally biased region" description="Polar residues" evidence="3">
    <location>
        <begin position="637"/>
        <end position="648"/>
    </location>
</feature>
<keyword evidence="6" id="KW-1185">Reference proteome</keyword>